<feature type="region of interest" description="Disordered" evidence="1">
    <location>
        <begin position="1"/>
        <end position="65"/>
    </location>
</feature>
<evidence type="ECO:0000313" key="2">
    <source>
        <dbReference type="EMBL" id="TFY53251.1"/>
    </source>
</evidence>
<name>A0A4Y9XVS7_9APHY</name>
<proteinExistence type="predicted"/>
<dbReference type="AlphaFoldDB" id="A0A4Y9XVS7"/>
<feature type="compositionally biased region" description="Basic and acidic residues" evidence="1">
    <location>
        <begin position="39"/>
        <end position="65"/>
    </location>
</feature>
<organism evidence="2 3">
    <name type="scientific">Rhodofomes roseus</name>
    <dbReference type="NCBI Taxonomy" id="34475"/>
    <lineage>
        <taxon>Eukaryota</taxon>
        <taxon>Fungi</taxon>
        <taxon>Dikarya</taxon>
        <taxon>Basidiomycota</taxon>
        <taxon>Agaricomycotina</taxon>
        <taxon>Agaricomycetes</taxon>
        <taxon>Polyporales</taxon>
        <taxon>Rhodofomes</taxon>
    </lineage>
</organism>
<dbReference type="EMBL" id="SEKV01000850">
    <property type="protein sequence ID" value="TFY53251.1"/>
    <property type="molecule type" value="Genomic_DNA"/>
</dbReference>
<protein>
    <submittedName>
        <fullName evidence="2">Uncharacterized protein</fullName>
    </submittedName>
</protein>
<evidence type="ECO:0000256" key="1">
    <source>
        <dbReference type="SAM" id="MobiDB-lite"/>
    </source>
</evidence>
<sequence length="162" mass="17321">MAALAHLGRGATSDSPRIRKDTSSPDADPGADAGGPLARAREREGVEPRARAHEPGRRATRDPRRSFGIATHCLSKKHPASYRLCVCGSDDRGDAGKDTRSIGTSLTLSRSRGFPNFVVNGTSNWASPQMEMATQSDCVLSFCKGDVITILTNIGRRTVLLS</sequence>
<dbReference type="Proteomes" id="UP000298390">
    <property type="component" value="Unassembled WGS sequence"/>
</dbReference>
<reference evidence="2 3" key="1">
    <citation type="submission" date="2019-01" db="EMBL/GenBank/DDBJ databases">
        <title>Genome sequencing of the rare red list fungi Fomitopsis rosea.</title>
        <authorList>
            <person name="Buettner E."/>
            <person name="Kellner H."/>
        </authorList>
    </citation>
    <scope>NUCLEOTIDE SEQUENCE [LARGE SCALE GENOMIC DNA]</scope>
    <source>
        <strain evidence="2 3">DSM 105464</strain>
    </source>
</reference>
<comment type="caution">
    <text evidence="2">The sequence shown here is derived from an EMBL/GenBank/DDBJ whole genome shotgun (WGS) entry which is preliminary data.</text>
</comment>
<feature type="compositionally biased region" description="Low complexity" evidence="1">
    <location>
        <begin position="25"/>
        <end position="36"/>
    </location>
</feature>
<evidence type="ECO:0000313" key="3">
    <source>
        <dbReference type="Proteomes" id="UP000298390"/>
    </source>
</evidence>
<gene>
    <name evidence="2" type="ORF">EVJ58_g9553</name>
</gene>
<accession>A0A4Y9XVS7</accession>